<dbReference type="Pfam" id="PF00391">
    <property type="entry name" value="PEP-utilizers"/>
    <property type="match status" value="1"/>
</dbReference>
<dbReference type="AlphaFoldDB" id="A0A1V1P9V4"/>
<comment type="caution">
    <text evidence="2">The sequence shown here is derived from an EMBL/GenBank/DDBJ whole genome shotgun (WGS) entry which is preliminary data.</text>
</comment>
<sequence>MKQTELLHAVEKLPEPVDFKKEVEERKALEVQFASISPPPFIGTPPTAPPPDDPIFRILMKFEPRPQISEKPDEIKGYAGASGVVTGTARIARTLEEADKIKPGEILVAISTVCSWTPLFSSISAVVTDNGGILCHGAIVAREYGIPAVVGTAVATHVIQDGQQIEVNGNTGIVRILS</sequence>
<dbReference type="Proteomes" id="UP000189670">
    <property type="component" value="Unassembled WGS sequence"/>
</dbReference>
<evidence type="ECO:0000313" key="3">
    <source>
        <dbReference type="Proteomes" id="UP000189670"/>
    </source>
</evidence>
<protein>
    <recommendedName>
        <fullName evidence="1">PEP-utilising enzyme mobile domain-containing protein</fullName>
    </recommendedName>
</protein>
<evidence type="ECO:0000259" key="1">
    <source>
        <dbReference type="Pfam" id="PF00391"/>
    </source>
</evidence>
<dbReference type="Gene3D" id="3.50.30.10">
    <property type="entry name" value="Phosphohistidine domain"/>
    <property type="match status" value="1"/>
</dbReference>
<organism evidence="2 3">
    <name type="scientific">Candidatus Magnetoglobus multicellularis str. Araruama</name>
    <dbReference type="NCBI Taxonomy" id="890399"/>
    <lineage>
        <taxon>Bacteria</taxon>
        <taxon>Pseudomonadati</taxon>
        <taxon>Thermodesulfobacteriota</taxon>
        <taxon>Desulfobacteria</taxon>
        <taxon>Desulfobacterales</taxon>
        <taxon>Desulfobacteraceae</taxon>
        <taxon>Candidatus Magnetoglobus</taxon>
    </lineage>
</organism>
<dbReference type="InterPro" id="IPR051549">
    <property type="entry name" value="PEP_Utilizing_Enz"/>
</dbReference>
<name>A0A1V1P9V4_9BACT</name>
<dbReference type="EMBL" id="ATBP01000256">
    <property type="protein sequence ID" value="ETR71536.1"/>
    <property type="molecule type" value="Genomic_DNA"/>
</dbReference>
<dbReference type="PANTHER" id="PTHR43615">
    <property type="entry name" value="PHOSPHOENOLPYRUVATE SYNTHASE-RELATED"/>
    <property type="match status" value="1"/>
</dbReference>
<dbReference type="InterPro" id="IPR036637">
    <property type="entry name" value="Phosphohistidine_dom_sf"/>
</dbReference>
<accession>A0A1V1P9V4</accession>
<gene>
    <name evidence="2" type="ORF">OMM_02418</name>
</gene>
<evidence type="ECO:0000313" key="2">
    <source>
        <dbReference type="EMBL" id="ETR71536.1"/>
    </source>
</evidence>
<reference evidence="3" key="1">
    <citation type="submission" date="2012-11" db="EMBL/GenBank/DDBJ databases">
        <authorList>
            <person name="Lucero-Rivera Y.E."/>
            <person name="Tovar-Ramirez D."/>
        </authorList>
    </citation>
    <scope>NUCLEOTIDE SEQUENCE [LARGE SCALE GENOMIC DNA]</scope>
    <source>
        <strain evidence="3">Araruama</strain>
    </source>
</reference>
<proteinExistence type="predicted"/>
<feature type="domain" description="PEP-utilising enzyme mobile" evidence="1">
    <location>
        <begin position="101"/>
        <end position="172"/>
    </location>
</feature>
<dbReference type="SUPFAM" id="SSF52009">
    <property type="entry name" value="Phosphohistidine domain"/>
    <property type="match status" value="1"/>
</dbReference>
<dbReference type="InterPro" id="IPR008279">
    <property type="entry name" value="PEP-util_enz_mobile_dom"/>
</dbReference>
<dbReference type="PANTHER" id="PTHR43615:SF1">
    <property type="entry name" value="PPDK_N DOMAIN-CONTAINING PROTEIN"/>
    <property type="match status" value="1"/>
</dbReference>
<dbReference type="GO" id="GO:0016772">
    <property type="term" value="F:transferase activity, transferring phosphorus-containing groups"/>
    <property type="evidence" value="ECO:0007669"/>
    <property type="project" value="InterPro"/>
</dbReference>